<dbReference type="PhylomeDB" id="Q2NJA7"/>
<feature type="transmembrane region" description="Helical" evidence="2">
    <location>
        <begin position="16"/>
        <end position="36"/>
    </location>
</feature>
<feature type="compositionally biased region" description="Low complexity" evidence="1">
    <location>
        <begin position="119"/>
        <end position="130"/>
    </location>
</feature>
<dbReference type="AlphaFoldDB" id="Q2NJA7"/>
<dbReference type="Proteomes" id="UP000001934">
    <property type="component" value="Chromosome"/>
</dbReference>
<accession>Q2NJA7</accession>
<dbReference type="HOGENOM" id="CLU_1936972_0_0_14"/>
<sequence>MELYLKMIKLQKKIKIIYLCLITFIGILFIFNNPLMAMHNGNATPNNGHHNTNFETQARILQEMNREQAIIVQQIFNARNNNASKEIINNLVRQNIQLSQRISNQQIILHNAMPHENNRNQLNNSNNRRR</sequence>
<dbReference type="KEGG" id="ayw:AYWB_369"/>
<gene>
    <name evidence="4" type="ordered locus">AYWB_369</name>
</gene>
<dbReference type="InterPro" id="IPR021970">
    <property type="entry name" value="SVM_signal"/>
</dbReference>
<evidence type="ECO:0000256" key="1">
    <source>
        <dbReference type="SAM" id="MobiDB-lite"/>
    </source>
</evidence>
<keyword evidence="2" id="KW-1133">Transmembrane helix</keyword>
<feature type="region of interest" description="Disordered" evidence="1">
    <location>
        <begin position="111"/>
        <end position="130"/>
    </location>
</feature>
<dbReference type="IntAct" id="Q2NJA7">
    <property type="interactions" value="51"/>
</dbReference>
<dbReference type="Pfam" id="PF12113">
    <property type="entry name" value="SVM_signal"/>
    <property type="match status" value="1"/>
</dbReference>
<dbReference type="EMBL" id="CP000061">
    <property type="protein sequence ID" value="ABC65486.1"/>
    <property type="molecule type" value="Genomic_DNA"/>
</dbReference>
<organism evidence="4 5">
    <name type="scientific">Aster yellows witches'-broom phytoplasma (strain AYWB)</name>
    <dbReference type="NCBI Taxonomy" id="322098"/>
    <lineage>
        <taxon>Bacteria</taxon>
        <taxon>Bacillati</taxon>
        <taxon>Mycoplasmatota</taxon>
        <taxon>Mollicutes</taxon>
        <taxon>Acholeplasmatales</taxon>
        <taxon>Acholeplasmataceae</taxon>
        <taxon>Candidatus Phytoplasma</taxon>
        <taxon>16SrI (Aster yellows group)</taxon>
    </lineage>
</organism>
<keyword evidence="2" id="KW-0472">Membrane</keyword>
<evidence type="ECO:0000313" key="4">
    <source>
        <dbReference type="EMBL" id="ABC65486.1"/>
    </source>
</evidence>
<feature type="domain" description="Sequence-variable mosaic (SVM) signal sequence" evidence="3">
    <location>
        <begin position="7"/>
        <end position="38"/>
    </location>
</feature>
<protein>
    <recommendedName>
        <fullName evidence="3">Sequence-variable mosaic (SVM) signal sequence domain-containing protein</fullName>
    </recommendedName>
</protein>
<evidence type="ECO:0000259" key="3">
    <source>
        <dbReference type="Pfam" id="PF12113"/>
    </source>
</evidence>
<evidence type="ECO:0000256" key="2">
    <source>
        <dbReference type="SAM" id="Phobius"/>
    </source>
</evidence>
<name>Q2NJA7_AYWBP</name>
<dbReference type="STRING" id="322098.AYWB_369"/>
<evidence type="ECO:0000313" key="5">
    <source>
        <dbReference type="Proteomes" id="UP000001934"/>
    </source>
</evidence>
<keyword evidence="2" id="KW-0812">Transmembrane</keyword>
<proteinExistence type="predicted"/>
<keyword evidence="5" id="KW-1185">Reference proteome</keyword>
<reference evidence="4 5" key="1">
    <citation type="journal article" date="2006" name="J. Bacteriol.">
        <title>Living with genome instability: the adaptation of phytoplasmas to diverse environments of their insect and plant hosts.</title>
        <authorList>
            <person name="Bai X."/>
            <person name="Zhang J."/>
            <person name="Ewing A."/>
            <person name="Miller S.A."/>
            <person name="Jancso Radek A."/>
            <person name="Shevchenko D.V."/>
            <person name="Tsukerman K."/>
            <person name="Walunas T."/>
            <person name="Lapidus A."/>
            <person name="Campbell J.W."/>
            <person name="Hogenhout S.A."/>
        </authorList>
    </citation>
    <scope>NUCLEOTIDE SEQUENCE [LARGE SCALE GENOMIC DNA]</scope>
    <source>
        <strain evidence="4 5">AYWB</strain>
    </source>
</reference>